<accession>A0A7J6Q754</accession>
<keyword evidence="1" id="KW-1133">Transmembrane helix</keyword>
<comment type="caution">
    <text evidence="2">The sequence shown here is derived from an EMBL/GenBank/DDBJ whole genome shotgun (WGS) entry which is preliminary data.</text>
</comment>
<dbReference type="AlphaFoldDB" id="A0A7J6Q754"/>
<name>A0A7J6Q754_PEROL</name>
<evidence type="ECO:0000313" key="2">
    <source>
        <dbReference type="EMBL" id="KAF4703536.1"/>
    </source>
</evidence>
<gene>
    <name evidence="2" type="ORF">FOZ62_007743</name>
</gene>
<organism evidence="2 3">
    <name type="scientific">Perkinsus olseni</name>
    <name type="common">Perkinsus atlanticus</name>
    <dbReference type="NCBI Taxonomy" id="32597"/>
    <lineage>
        <taxon>Eukaryota</taxon>
        <taxon>Sar</taxon>
        <taxon>Alveolata</taxon>
        <taxon>Perkinsozoa</taxon>
        <taxon>Perkinsea</taxon>
        <taxon>Perkinsida</taxon>
        <taxon>Perkinsidae</taxon>
        <taxon>Perkinsus</taxon>
    </lineage>
</organism>
<sequence length="222" mass="25111">FGWIPWTGNMCIIYTYIRDRPPPPSSVSSSLTGASNDDDWQWIDGDSDYSSNNKDIVKTVMATTDDTVSTGQQQHRPYEECWVKVLRRGGVGADDTVEDGLGMKAGSYAPFITLLLILLISMLWLLYRVKYKRRLKDALHTRTATINTRRNILGSLIKDTAVYLGSKAMHHGRYISSYLLYFVRSTFIKQPTDTLDEKMEPTGKQHDDDAIQHDDVQGDVVA</sequence>
<feature type="non-terminal residue" evidence="2">
    <location>
        <position position="1"/>
    </location>
</feature>
<evidence type="ECO:0000313" key="3">
    <source>
        <dbReference type="Proteomes" id="UP000574390"/>
    </source>
</evidence>
<keyword evidence="1" id="KW-0472">Membrane</keyword>
<proteinExistence type="predicted"/>
<keyword evidence="1" id="KW-0812">Transmembrane</keyword>
<dbReference type="EMBL" id="JABANM010032076">
    <property type="protein sequence ID" value="KAF4703536.1"/>
    <property type="molecule type" value="Genomic_DNA"/>
</dbReference>
<feature type="transmembrane region" description="Helical" evidence="1">
    <location>
        <begin position="108"/>
        <end position="127"/>
    </location>
</feature>
<dbReference type="Proteomes" id="UP000574390">
    <property type="component" value="Unassembled WGS sequence"/>
</dbReference>
<reference evidence="2 3" key="1">
    <citation type="submission" date="2020-04" db="EMBL/GenBank/DDBJ databases">
        <title>Perkinsus olseni comparative genomics.</title>
        <authorList>
            <person name="Bogema D.R."/>
        </authorList>
    </citation>
    <scope>NUCLEOTIDE SEQUENCE [LARGE SCALE GENOMIC DNA]</scope>
    <source>
        <strain evidence="2">ATCC PRA-205</strain>
    </source>
</reference>
<protein>
    <submittedName>
        <fullName evidence="2">Uncharacterized protein</fullName>
    </submittedName>
</protein>
<evidence type="ECO:0000256" key="1">
    <source>
        <dbReference type="SAM" id="Phobius"/>
    </source>
</evidence>